<comment type="subcellular location">
    <subcellularLocation>
        <location evidence="1">Cell membrane</location>
        <topology evidence="1">Multi-pass membrane protein</topology>
    </subcellularLocation>
</comment>
<feature type="transmembrane region" description="Helical" evidence="21">
    <location>
        <begin position="50"/>
        <end position="68"/>
    </location>
</feature>
<keyword evidence="8" id="KW-0133">Cell shape</keyword>
<evidence type="ECO:0000256" key="7">
    <source>
        <dbReference type="ARBA" id="ARBA00022692"/>
    </source>
</evidence>
<dbReference type="EC" id="2.4.99.28" evidence="19"/>
<dbReference type="GO" id="GO:0051301">
    <property type="term" value="P:cell division"/>
    <property type="evidence" value="ECO:0007669"/>
    <property type="project" value="UniProtKB-KW"/>
</dbReference>
<evidence type="ECO:0000256" key="10">
    <source>
        <dbReference type="ARBA" id="ARBA00022989"/>
    </source>
</evidence>
<proteinExistence type="inferred from homology"/>
<dbReference type="GO" id="GO:0008955">
    <property type="term" value="F:peptidoglycan glycosyltransferase activity"/>
    <property type="evidence" value="ECO:0007669"/>
    <property type="project" value="UniProtKB-EC"/>
</dbReference>
<dbReference type="InterPro" id="IPR013437">
    <property type="entry name" value="FtsW"/>
</dbReference>
<evidence type="ECO:0000256" key="3">
    <source>
        <dbReference type="ARBA" id="ARBA00022475"/>
    </source>
</evidence>
<reference evidence="23" key="1">
    <citation type="submission" date="2017-09" db="EMBL/GenBank/DDBJ databases">
        <title>Depth-based differentiation of microbial function through sediment-hosted aquifers and enrichment of novel symbionts in the deep terrestrial subsurface.</title>
        <authorList>
            <person name="Probst A.J."/>
            <person name="Ladd B."/>
            <person name="Jarett J.K."/>
            <person name="Geller-Mcgrath D.E."/>
            <person name="Sieber C.M.K."/>
            <person name="Emerson J.B."/>
            <person name="Anantharaman K."/>
            <person name="Thomas B.C."/>
            <person name="Malmstrom R."/>
            <person name="Stieglmeier M."/>
            <person name="Klingl A."/>
            <person name="Woyke T."/>
            <person name="Ryan C.M."/>
            <person name="Banfield J.F."/>
        </authorList>
    </citation>
    <scope>NUCLEOTIDE SEQUENCE [LARGE SCALE GENOMIC DNA]</scope>
</reference>
<evidence type="ECO:0000256" key="2">
    <source>
        <dbReference type="ARBA" id="ARBA00004752"/>
    </source>
</evidence>
<feature type="transmembrane region" description="Helical" evidence="21">
    <location>
        <begin position="12"/>
        <end position="38"/>
    </location>
</feature>
<evidence type="ECO:0000256" key="4">
    <source>
        <dbReference type="ARBA" id="ARBA00022618"/>
    </source>
</evidence>
<feature type="transmembrane region" description="Helical" evidence="21">
    <location>
        <begin position="270"/>
        <end position="295"/>
    </location>
</feature>
<evidence type="ECO:0000256" key="13">
    <source>
        <dbReference type="ARBA" id="ARBA00023316"/>
    </source>
</evidence>
<keyword evidence="9" id="KW-0573">Peptidoglycan synthesis</keyword>
<evidence type="ECO:0000256" key="19">
    <source>
        <dbReference type="ARBA" id="ARBA00044770"/>
    </source>
</evidence>
<comment type="catalytic activity">
    <reaction evidence="20">
        <text>[GlcNAc-(1-&gt;4)-Mur2Ac(oyl-L-Ala-gamma-D-Glu-L-Lys-D-Ala-D-Ala)](n)-di-trans,octa-cis-undecaprenyl diphosphate + beta-D-GlcNAc-(1-&gt;4)-Mur2Ac(oyl-L-Ala-gamma-D-Glu-L-Lys-D-Ala-D-Ala)-di-trans,octa-cis-undecaprenyl diphosphate = [GlcNAc-(1-&gt;4)-Mur2Ac(oyl-L-Ala-gamma-D-Glu-L-Lys-D-Ala-D-Ala)](n+1)-di-trans,octa-cis-undecaprenyl diphosphate + di-trans,octa-cis-undecaprenyl diphosphate + H(+)</text>
        <dbReference type="Rhea" id="RHEA:23708"/>
        <dbReference type="Rhea" id="RHEA-COMP:9602"/>
        <dbReference type="Rhea" id="RHEA-COMP:9603"/>
        <dbReference type="ChEBI" id="CHEBI:15378"/>
        <dbReference type="ChEBI" id="CHEBI:58405"/>
        <dbReference type="ChEBI" id="CHEBI:60033"/>
        <dbReference type="ChEBI" id="CHEBI:78435"/>
        <dbReference type="EC" id="2.4.99.28"/>
    </reaction>
</comment>
<dbReference type="Proteomes" id="UP000228596">
    <property type="component" value="Unassembled WGS sequence"/>
</dbReference>
<feature type="transmembrane region" description="Helical" evidence="21">
    <location>
        <begin position="170"/>
        <end position="186"/>
    </location>
</feature>
<comment type="pathway">
    <text evidence="2">Cell wall biogenesis; peptidoglycan biosynthesis.</text>
</comment>
<dbReference type="GO" id="GO:0008360">
    <property type="term" value="P:regulation of cell shape"/>
    <property type="evidence" value="ECO:0007669"/>
    <property type="project" value="UniProtKB-KW"/>
</dbReference>
<accession>A0A2M6WWU3</accession>
<dbReference type="GO" id="GO:0015648">
    <property type="term" value="F:lipid-linked peptidoglycan transporter activity"/>
    <property type="evidence" value="ECO:0007669"/>
    <property type="project" value="TreeGrafter"/>
</dbReference>
<evidence type="ECO:0000256" key="8">
    <source>
        <dbReference type="ARBA" id="ARBA00022960"/>
    </source>
</evidence>
<evidence type="ECO:0000256" key="11">
    <source>
        <dbReference type="ARBA" id="ARBA00023136"/>
    </source>
</evidence>
<feature type="transmembrane region" description="Helical" evidence="21">
    <location>
        <begin position="193"/>
        <end position="213"/>
    </location>
</feature>
<evidence type="ECO:0000256" key="14">
    <source>
        <dbReference type="ARBA" id="ARBA00032370"/>
    </source>
</evidence>
<evidence type="ECO:0000256" key="18">
    <source>
        <dbReference type="ARBA" id="ARBA00041418"/>
    </source>
</evidence>
<comment type="similarity">
    <text evidence="16">Belongs to the SEDS family. FtsW subfamily.</text>
</comment>
<name>A0A2M6WWU3_9BACT</name>
<organism evidence="22 23">
    <name type="scientific">Candidatus Berkelbacteria bacterium CG10_big_fil_rev_8_21_14_0_10_41_12</name>
    <dbReference type="NCBI Taxonomy" id="1974513"/>
    <lineage>
        <taxon>Bacteria</taxon>
        <taxon>Candidatus Berkelbacteria</taxon>
    </lineage>
</organism>
<dbReference type="GO" id="GO:0071555">
    <property type="term" value="P:cell wall organization"/>
    <property type="evidence" value="ECO:0007669"/>
    <property type="project" value="UniProtKB-KW"/>
</dbReference>
<feature type="transmembrane region" description="Helical" evidence="21">
    <location>
        <begin position="307"/>
        <end position="332"/>
    </location>
</feature>
<evidence type="ECO:0000256" key="6">
    <source>
        <dbReference type="ARBA" id="ARBA00022679"/>
    </source>
</evidence>
<feature type="transmembrane region" description="Helical" evidence="21">
    <location>
        <begin position="112"/>
        <end position="135"/>
    </location>
</feature>
<evidence type="ECO:0000256" key="15">
    <source>
        <dbReference type="ARBA" id="ARBA00033270"/>
    </source>
</evidence>
<dbReference type="PANTHER" id="PTHR30474">
    <property type="entry name" value="CELL CYCLE PROTEIN"/>
    <property type="match status" value="1"/>
</dbReference>
<dbReference type="AlphaFoldDB" id="A0A2M6WWU3"/>
<dbReference type="NCBIfam" id="TIGR02614">
    <property type="entry name" value="ftsW"/>
    <property type="match status" value="1"/>
</dbReference>
<keyword evidence="5" id="KW-0328">Glycosyltransferase</keyword>
<dbReference type="PANTHER" id="PTHR30474:SF2">
    <property type="entry name" value="PEPTIDOGLYCAN GLYCOSYLTRANSFERASE FTSW-RELATED"/>
    <property type="match status" value="1"/>
</dbReference>
<dbReference type="EMBL" id="PEZV01000026">
    <property type="protein sequence ID" value="PIT97260.1"/>
    <property type="molecule type" value="Genomic_DNA"/>
</dbReference>
<evidence type="ECO:0000256" key="9">
    <source>
        <dbReference type="ARBA" id="ARBA00022984"/>
    </source>
</evidence>
<feature type="transmembrane region" description="Helical" evidence="21">
    <location>
        <begin position="147"/>
        <end position="164"/>
    </location>
</feature>
<evidence type="ECO:0000256" key="5">
    <source>
        <dbReference type="ARBA" id="ARBA00022676"/>
    </source>
</evidence>
<comment type="caution">
    <text evidence="22">The sequence shown here is derived from an EMBL/GenBank/DDBJ whole genome shotgun (WGS) entry which is preliminary data.</text>
</comment>
<feature type="transmembrane region" description="Helical" evidence="21">
    <location>
        <begin position="344"/>
        <end position="365"/>
    </location>
</feature>
<keyword evidence="10 21" id="KW-1133">Transmembrane helix</keyword>
<sequence length="372" mass="40880">MQKYKKVATKPDFVIALIAIALACFGVIMIASASSVLAYDNFKGADNFYYVWRQLIYFVIGIVSMLVFSSIDYRSWKKVAMPLMVVTLLMLVAVFLPVVGRETKGAHRWLDLGFISFQPSEIAKVTFVIYIVSWLEARGRVMHKKELSLVPFAIILAIVSILIINQPDLGTLTVILVTSIVLFYMAGAPKWQLFGFLGLLGGAFVVFITTRSYRMARFLTFLNPTSESQGSAYHINQLYLAVGSGGLWGLGFGKSLQKLKYLPEPHTDSIFAIICEELGYLRASLVVVAFAYFFARALKIASCVPDTFGKLLAVGIATSLTVQAFINIAAVLGLVPLTGITLPFVSFGGTSLIISFIQVGILLNISRNVSYE</sequence>
<keyword evidence="3" id="KW-1003">Cell membrane</keyword>
<dbReference type="PROSITE" id="PS51257">
    <property type="entry name" value="PROKAR_LIPOPROTEIN"/>
    <property type="match status" value="1"/>
</dbReference>
<evidence type="ECO:0000313" key="22">
    <source>
        <dbReference type="EMBL" id="PIT97260.1"/>
    </source>
</evidence>
<protein>
    <recommendedName>
        <fullName evidence="17">Probable peptidoglycan glycosyltransferase FtsW</fullName>
        <ecNumber evidence="19">2.4.99.28</ecNumber>
    </recommendedName>
    <alternativeName>
        <fullName evidence="18">Cell division protein FtsW</fullName>
    </alternativeName>
    <alternativeName>
        <fullName evidence="15">Cell wall polymerase</fullName>
    </alternativeName>
    <alternativeName>
        <fullName evidence="14">Peptidoglycan polymerase</fullName>
    </alternativeName>
</protein>
<evidence type="ECO:0000313" key="23">
    <source>
        <dbReference type="Proteomes" id="UP000228596"/>
    </source>
</evidence>
<dbReference type="GO" id="GO:0005886">
    <property type="term" value="C:plasma membrane"/>
    <property type="evidence" value="ECO:0007669"/>
    <property type="project" value="UniProtKB-SubCell"/>
</dbReference>
<keyword evidence="7 21" id="KW-0812">Transmembrane</keyword>
<keyword evidence="6" id="KW-0808">Transferase</keyword>
<evidence type="ECO:0000256" key="17">
    <source>
        <dbReference type="ARBA" id="ARBA00041185"/>
    </source>
</evidence>
<evidence type="ECO:0000256" key="21">
    <source>
        <dbReference type="SAM" id="Phobius"/>
    </source>
</evidence>
<evidence type="ECO:0000256" key="1">
    <source>
        <dbReference type="ARBA" id="ARBA00004651"/>
    </source>
</evidence>
<keyword evidence="13" id="KW-0961">Cell wall biogenesis/degradation</keyword>
<feature type="transmembrane region" description="Helical" evidence="21">
    <location>
        <begin position="80"/>
        <end position="100"/>
    </location>
</feature>
<dbReference type="GO" id="GO:0009252">
    <property type="term" value="P:peptidoglycan biosynthetic process"/>
    <property type="evidence" value="ECO:0007669"/>
    <property type="project" value="UniProtKB-KW"/>
</dbReference>
<dbReference type="GO" id="GO:0032153">
    <property type="term" value="C:cell division site"/>
    <property type="evidence" value="ECO:0007669"/>
    <property type="project" value="TreeGrafter"/>
</dbReference>
<keyword evidence="12" id="KW-0131">Cell cycle</keyword>
<keyword evidence="11 21" id="KW-0472">Membrane</keyword>
<evidence type="ECO:0000256" key="12">
    <source>
        <dbReference type="ARBA" id="ARBA00023306"/>
    </source>
</evidence>
<dbReference type="InterPro" id="IPR001182">
    <property type="entry name" value="FtsW/RodA"/>
</dbReference>
<evidence type="ECO:0000256" key="20">
    <source>
        <dbReference type="ARBA" id="ARBA00049902"/>
    </source>
</evidence>
<dbReference type="Pfam" id="PF01098">
    <property type="entry name" value="FTSW_RODA_SPOVE"/>
    <property type="match status" value="1"/>
</dbReference>
<evidence type="ECO:0000256" key="16">
    <source>
        <dbReference type="ARBA" id="ARBA00038053"/>
    </source>
</evidence>
<gene>
    <name evidence="22" type="primary">ftsW</name>
    <name evidence="22" type="ORF">COT77_02430</name>
</gene>
<keyword evidence="4" id="KW-0132">Cell division</keyword>